<evidence type="ECO:0000313" key="3">
    <source>
        <dbReference type="Proteomes" id="UP000095284"/>
    </source>
</evidence>
<sequence length="526" mass="60008">MLNISCHITDPSGVTRRYTVKTEENSSVQQLLDRIQSRFPQTLTRIQRNDRINNEPAHILFFDEPVEPGDEFFFGFEPEETQCLQKASPTTSTPPPQPTANESSFREKLSPVINMPILLEEPISNSTQPIYMTSSFPESSTLTPPSQTSAAIVPIAPFQAEQYSETPTHLTSSLATMTVEKVLQGCRKAEVIYEKLKRAESILPAERQLLVRTAGRWLMDCCATRMKPTSAERAFFAREFFGKLPNFQYEIKDFHNSQSRGFLDVFIYNERDRKSRAGELNRPFIPSDALVKSLKRKFSKVSDGQGNKIEDLGIGPFPTELTVPTDTITSLSYLEEDPAAFELRFAEVIIRDFPNQVAERLAERWEFEIAPKIVKYVKKVNFEFYNKASEGIADKEGQHGLIALKLIPFLVRRVYKDHSKLSYIIVCLKELDDAVMLNSMRERHDAGPVIFTDNNQYRIVVMDKMIRCEQSAALALEKLLKAYYVYSLPLSSMRKTLFLFILTFFQISPKATSAFKETVKCIMTTS</sequence>
<name>A0A1I7RP26_BURXY</name>
<dbReference type="EMBL" id="CAJFDI010000005">
    <property type="protein sequence ID" value="CAD5232299.1"/>
    <property type="molecule type" value="Genomic_DNA"/>
</dbReference>
<dbReference type="WBParaSite" id="BXY_0246600.1">
    <property type="protein sequence ID" value="BXY_0246600.1"/>
    <property type="gene ID" value="BXY_0246600"/>
</dbReference>
<evidence type="ECO:0000313" key="2">
    <source>
        <dbReference type="EMBL" id="CAD5232299.1"/>
    </source>
</evidence>
<gene>
    <name evidence="2" type="ORF">BXYJ_LOCUS12390</name>
</gene>
<protein>
    <submittedName>
        <fullName evidence="2">(pine wood nematode) hypothetical protein</fullName>
    </submittedName>
</protein>
<evidence type="ECO:0000256" key="1">
    <source>
        <dbReference type="SAM" id="MobiDB-lite"/>
    </source>
</evidence>
<reference evidence="2" key="2">
    <citation type="submission" date="2020-09" db="EMBL/GenBank/DDBJ databases">
        <authorList>
            <person name="Kikuchi T."/>
        </authorList>
    </citation>
    <scope>NUCLEOTIDE SEQUENCE</scope>
    <source>
        <strain evidence="2">Ka4C1</strain>
    </source>
</reference>
<proteinExistence type="predicted"/>
<dbReference type="OrthoDB" id="5784414at2759"/>
<organism evidence="3 5">
    <name type="scientific">Bursaphelenchus xylophilus</name>
    <name type="common">Pinewood nematode worm</name>
    <name type="synonym">Aphelenchoides xylophilus</name>
    <dbReference type="NCBI Taxonomy" id="6326"/>
    <lineage>
        <taxon>Eukaryota</taxon>
        <taxon>Metazoa</taxon>
        <taxon>Ecdysozoa</taxon>
        <taxon>Nematoda</taxon>
        <taxon>Chromadorea</taxon>
        <taxon>Rhabditida</taxon>
        <taxon>Tylenchina</taxon>
        <taxon>Tylenchomorpha</taxon>
        <taxon>Aphelenchoidea</taxon>
        <taxon>Aphelenchoididae</taxon>
        <taxon>Bursaphelenchus</taxon>
    </lineage>
</organism>
<dbReference type="EMBL" id="CAJFCV020000005">
    <property type="protein sequence ID" value="CAG9124481.1"/>
    <property type="molecule type" value="Genomic_DNA"/>
</dbReference>
<evidence type="ECO:0000313" key="5">
    <source>
        <dbReference type="WBParaSite" id="BXY_0246600.1"/>
    </source>
</evidence>
<accession>A0A1I7RP26</accession>
<evidence type="ECO:0000313" key="4">
    <source>
        <dbReference type="Proteomes" id="UP000659654"/>
    </source>
</evidence>
<dbReference type="AlphaFoldDB" id="A0A1I7RP26"/>
<keyword evidence="4" id="KW-1185">Reference proteome</keyword>
<dbReference type="Proteomes" id="UP000095284">
    <property type="component" value="Unplaced"/>
</dbReference>
<feature type="region of interest" description="Disordered" evidence="1">
    <location>
        <begin position="83"/>
        <end position="106"/>
    </location>
</feature>
<reference evidence="5" key="1">
    <citation type="submission" date="2016-11" db="UniProtKB">
        <authorList>
            <consortium name="WormBaseParasite"/>
        </authorList>
    </citation>
    <scope>IDENTIFICATION</scope>
</reference>
<dbReference type="Proteomes" id="UP000659654">
    <property type="component" value="Unassembled WGS sequence"/>
</dbReference>
<dbReference type="Proteomes" id="UP000582659">
    <property type="component" value="Unassembled WGS sequence"/>
</dbReference>